<evidence type="ECO:0000313" key="1">
    <source>
        <dbReference type="EMBL" id="KAK3785318.1"/>
    </source>
</evidence>
<comment type="caution">
    <text evidence="1">The sequence shown here is derived from an EMBL/GenBank/DDBJ whole genome shotgun (WGS) entry which is preliminary data.</text>
</comment>
<evidence type="ECO:0000313" key="2">
    <source>
        <dbReference type="Proteomes" id="UP001283361"/>
    </source>
</evidence>
<proteinExistence type="predicted"/>
<reference evidence="1" key="1">
    <citation type="journal article" date="2023" name="G3 (Bethesda)">
        <title>A reference genome for the long-term kleptoplast-retaining sea slug Elysia crispata morphotype clarki.</title>
        <authorList>
            <person name="Eastman K.E."/>
            <person name="Pendleton A.L."/>
            <person name="Shaikh M.A."/>
            <person name="Suttiyut T."/>
            <person name="Ogas R."/>
            <person name="Tomko P."/>
            <person name="Gavelis G."/>
            <person name="Widhalm J.R."/>
            <person name="Wisecaver J.H."/>
        </authorList>
    </citation>
    <scope>NUCLEOTIDE SEQUENCE</scope>
    <source>
        <strain evidence="1">ECLA1</strain>
    </source>
</reference>
<sequence length="78" mass="8830">MLLLQYTVSKVRVALETVTGLRTWYHEQLGRGLLVLAVHNTGPNLPAHLDDSDLLTSMLSHQTYNRSTHLPRSCTCRE</sequence>
<dbReference type="AlphaFoldDB" id="A0AAE1ACH8"/>
<keyword evidence="2" id="KW-1185">Reference proteome</keyword>
<dbReference type="EMBL" id="JAWDGP010002132">
    <property type="protein sequence ID" value="KAK3785318.1"/>
    <property type="molecule type" value="Genomic_DNA"/>
</dbReference>
<name>A0AAE1ACH8_9GAST</name>
<accession>A0AAE1ACH8</accession>
<gene>
    <name evidence="1" type="ORF">RRG08_045546</name>
</gene>
<dbReference type="Proteomes" id="UP001283361">
    <property type="component" value="Unassembled WGS sequence"/>
</dbReference>
<organism evidence="1 2">
    <name type="scientific">Elysia crispata</name>
    <name type="common">lettuce slug</name>
    <dbReference type="NCBI Taxonomy" id="231223"/>
    <lineage>
        <taxon>Eukaryota</taxon>
        <taxon>Metazoa</taxon>
        <taxon>Spiralia</taxon>
        <taxon>Lophotrochozoa</taxon>
        <taxon>Mollusca</taxon>
        <taxon>Gastropoda</taxon>
        <taxon>Heterobranchia</taxon>
        <taxon>Euthyneura</taxon>
        <taxon>Panpulmonata</taxon>
        <taxon>Sacoglossa</taxon>
        <taxon>Placobranchoidea</taxon>
        <taxon>Plakobranchidae</taxon>
        <taxon>Elysia</taxon>
    </lineage>
</organism>
<protein>
    <submittedName>
        <fullName evidence="1">Uncharacterized protein</fullName>
    </submittedName>
</protein>